<proteinExistence type="predicted"/>
<dbReference type="InterPro" id="IPR050397">
    <property type="entry name" value="Env_Response_Regulators"/>
</dbReference>
<feature type="domain" description="HTH crp-type" evidence="5">
    <location>
        <begin position="147"/>
        <end position="220"/>
    </location>
</feature>
<dbReference type="GO" id="GO:0003700">
    <property type="term" value="F:DNA-binding transcription factor activity"/>
    <property type="evidence" value="ECO:0007669"/>
    <property type="project" value="TreeGrafter"/>
</dbReference>
<organism evidence="6 7">
    <name type="scientific">Aquimarina mytili</name>
    <dbReference type="NCBI Taxonomy" id="874423"/>
    <lineage>
        <taxon>Bacteria</taxon>
        <taxon>Pseudomonadati</taxon>
        <taxon>Bacteroidota</taxon>
        <taxon>Flavobacteriia</taxon>
        <taxon>Flavobacteriales</taxon>
        <taxon>Flavobacteriaceae</taxon>
        <taxon>Aquimarina</taxon>
    </lineage>
</organism>
<dbReference type="InterPro" id="IPR036390">
    <property type="entry name" value="WH_DNA-bd_sf"/>
</dbReference>
<dbReference type="EMBL" id="JAERQJ010000001">
    <property type="protein sequence ID" value="MBL0682460.1"/>
    <property type="molecule type" value="Genomic_DNA"/>
</dbReference>
<dbReference type="InterPro" id="IPR018490">
    <property type="entry name" value="cNMP-bd_dom_sf"/>
</dbReference>
<dbReference type="PROSITE" id="PS51063">
    <property type="entry name" value="HTH_CRP_2"/>
    <property type="match status" value="1"/>
</dbReference>
<dbReference type="CDD" id="cd00038">
    <property type="entry name" value="CAP_ED"/>
    <property type="match status" value="1"/>
</dbReference>
<dbReference type="Proteomes" id="UP000651057">
    <property type="component" value="Unassembled WGS sequence"/>
</dbReference>
<accession>A0A936ZZV5</accession>
<dbReference type="PROSITE" id="PS50042">
    <property type="entry name" value="CNMP_BINDING_3"/>
    <property type="match status" value="1"/>
</dbReference>
<dbReference type="RefSeq" id="WP_201916463.1">
    <property type="nucleotide sequence ID" value="NZ_BAABAX010000001.1"/>
</dbReference>
<protein>
    <submittedName>
        <fullName evidence="6">Crp/Fnr family transcriptional regulator</fullName>
    </submittedName>
</protein>
<dbReference type="GO" id="GO:0005829">
    <property type="term" value="C:cytosol"/>
    <property type="evidence" value="ECO:0007669"/>
    <property type="project" value="TreeGrafter"/>
</dbReference>
<dbReference type="SUPFAM" id="SSF51206">
    <property type="entry name" value="cAMP-binding domain-like"/>
    <property type="match status" value="1"/>
</dbReference>
<dbReference type="Gene3D" id="1.10.10.10">
    <property type="entry name" value="Winged helix-like DNA-binding domain superfamily/Winged helix DNA-binding domain"/>
    <property type="match status" value="1"/>
</dbReference>
<evidence type="ECO:0000313" key="6">
    <source>
        <dbReference type="EMBL" id="MBL0682460.1"/>
    </source>
</evidence>
<evidence type="ECO:0000256" key="3">
    <source>
        <dbReference type="ARBA" id="ARBA00023163"/>
    </source>
</evidence>
<keyword evidence="3" id="KW-0804">Transcription</keyword>
<dbReference type="InterPro" id="IPR012318">
    <property type="entry name" value="HTH_CRP"/>
</dbReference>
<dbReference type="InterPro" id="IPR000595">
    <property type="entry name" value="cNMP-bd_dom"/>
</dbReference>
<dbReference type="Gene3D" id="2.60.120.10">
    <property type="entry name" value="Jelly Rolls"/>
    <property type="match status" value="1"/>
</dbReference>
<evidence type="ECO:0000259" key="5">
    <source>
        <dbReference type="PROSITE" id="PS51063"/>
    </source>
</evidence>
<feature type="domain" description="Cyclic nucleotide-binding" evidence="4">
    <location>
        <begin position="15"/>
        <end position="116"/>
    </location>
</feature>
<dbReference type="AlphaFoldDB" id="A0A936ZZV5"/>
<name>A0A936ZZV5_9FLAO</name>
<evidence type="ECO:0000256" key="2">
    <source>
        <dbReference type="ARBA" id="ARBA00023125"/>
    </source>
</evidence>
<keyword evidence="2" id="KW-0238">DNA-binding</keyword>
<keyword evidence="1" id="KW-0805">Transcription regulation</keyword>
<evidence type="ECO:0000259" key="4">
    <source>
        <dbReference type="PROSITE" id="PS50042"/>
    </source>
</evidence>
<sequence>MNTYTKYWFLEGFNLFNKLGRITMMRMCEILEMENIDKGGTIQLLNKDKKSIFFLKKGTIKIVDTSNNAAKYIVKKGHIFGELSLYDAQAAAEEQAIALEDCIVCYIEADRMEKIMEKHKSLKNGVLKVYGLRIKKLERRLKDLLYKDSNSRITEFIKDYIQEFGENKDDTVVAKNLLSHKDISHLTNTSRQTVSNVMSALRKNGIINYNSQFISMQKKLLPT</sequence>
<dbReference type="SUPFAM" id="SSF46785">
    <property type="entry name" value="Winged helix' DNA-binding domain"/>
    <property type="match status" value="1"/>
</dbReference>
<evidence type="ECO:0000256" key="1">
    <source>
        <dbReference type="ARBA" id="ARBA00023015"/>
    </source>
</evidence>
<keyword evidence="7" id="KW-1185">Reference proteome</keyword>
<gene>
    <name evidence="6" type="ORF">JJQ60_02945</name>
</gene>
<evidence type="ECO:0000313" key="7">
    <source>
        <dbReference type="Proteomes" id="UP000651057"/>
    </source>
</evidence>
<dbReference type="PANTHER" id="PTHR24567">
    <property type="entry name" value="CRP FAMILY TRANSCRIPTIONAL REGULATORY PROTEIN"/>
    <property type="match status" value="1"/>
</dbReference>
<reference evidence="6" key="1">
    <citation type="submission" date="2021-01" db="EMBL/GenBank/DDBJ databases">
        <authorList>
            <person name="Zhong Y.L."/>
        </authorList>
    </citation>
    <scope>NUCLEOTIDE SEQUENCE</scope>
    <source>
        <strain evidence="6">KCTC 23302</strain>
    </source>
</reference>
<dbReference type="InterPro" id="IPR014710">
    <property type="entry name" value="RmlC-like_jellyroll"/>
</dbReference>
<dbReference type="Pfam" id="PF13545">
    <property type="entry name" value="HTH_Crp_2"/>
    <property type="match status" value="1"/>
</dbReference>
<dbReference type="GO" id="GO:0003677">
    <property type="term" value="F:DNA binding"/>
    <property type="evidence" value="ECO:0007669"/>
    <property type="project" value="UniProtKB-KW"/>
</dbReference>
<comment type="caution">
    <text evidence="6">The sequence shown here is derived from an EMBL/GenBank/DDBJ whole genome shotgun (WGS) entry which is preliminary data.</text>
</comment>
<dbReference type="PANTHER" id="PTHR24567:SF26">
    <property type="entry name" value="REGULATORY PROTEIN YEIL"/>
    <property type="match status" value="1"/>
</dbReference>
<dbReference type="InterPro" id="IPR036388">
    <property type="entry name" value="WH-like_DNA-bd_sf"/>
</dbReference>
<dbReference type="Pfam" id="PF00027">
    <property type="entry name" value="cNMP_binding"/>
    <property type="match status" value="1"/>
</dbReference>